<comment type="caution">
    <text evidence="1">The sequence shown here is derived from an EMBL/GenBank/DDBJ whole genome shotgun (WGS) entry which is preliminary data.</text>
</comment>
<evidence type="ECO:0000313" key="2">
    <source>
        <dbReference type="Proteomes" id="UP001055072"/>
    </source>
</evidence>
<protein>
    <submittedName>
        <fullName evidence="1">Alpha/Beta hydrolase protein</fullName>
    </submittedName>
</protein>
<name>A0ACB8U2N7_9APHY</name>
<sequence length="245" mass="26781">MNVFAPDYRGFGDSEGIPSEPGLEIDAYASWKWLVDNGAKPEDIVVVGHSLGTGVTASLAKRLAADGVKPRGLVLLAPFTSPRDLIETYAILGVPILQPVQAFSAGRKFLQDWLSVEFDTLSVIQEFNAPTLIAHSHDDDDIPYEHSRTLIDKLLDPLLPVLASATDSSLSPEDFAAFTKAQGDRRDAKNALVRKTDIPNFGTVEEFNGQNAPKVVYVECFWGKHIDVGMQEGVQDEIGKLFDLL</sequence>
<dbReference type="Proteomes" id="UP001055072">
    <property type="component" value="Unassembled WGS sequence"/>
</dbReference>
<proteinExistence type="predicted"/>
<organism evidence="1 2">
    <name type="scientific">Irpex rosettiformis</name>
    <dbReference type="NCBI Taxonomy" id="378272"/>
    <lineage>
        <taxon>Eukaryota</taxon>
        <taxon>Fungi</taxon>
        <taxon>Dikarya</taxon>
        <taxon>Basidiomycota</taxon>
        <taxon>Agaricomycotina</taxon>
        <taxon>Agaricomycetes</taxon>
        <taxon>Polyporales</taxon>
        <taxon>Irpicaceae</taxon>
        <taxon>Irpex</taxon>
    </lineage>
</organism>
<gene>
    <name evidence="1" type="ORF">BDY19DRAFT_993886</name>
</gene>
<keyword evidence="2" id="KW-1185">Reference proteome</keyword>
<evidence type="ECO:0000313" key="1">
    <source>
        <dbReference type="EMBL" id="KAI0088489.1"/>
    </source>
</evidence>
<accession>A0ACB8U2N7</accession>
<keyword evidence="1" id="KW-0378">Hydrolase</keyword>
<reference evidence="1" key="1">
    <citation type="journal article" date="2021" name="Environ. Microbiol.">
        <title>Gene family expansions and transcriptome signatures uncover fungal adaptations to wood decay.</title>
        <authorList>
            <person name="Hage H."/>
            <person name="Miyauchi S."/>
            <person name="Viragh M."/>
            <person name="Drula E."/>
            <person name="Min B."/>
            <person name="Chaduli D."/>
            <person name="Navarro D."/>
            <person name="Favel A."/>
            <person name="Norest M."/>
            <person name="Lesage-Meessen L."/>
            <person name="Balint B."/>
            <person name="Merenyi Z."/>
            <person name="de Eugenio L."/>
            <person name="Morin E."/>
            <person name="Martinez A.T."/>
            <person name="Baldrian P."/>
            <person name="Stursova M."/>
            <person name="Martinez M.J."/>
            <person name="Novotny C."/>
            <person name="Magnuson J.K."/>
            <person name="Spatafora J.W."/>
            <person name="Maurice S."/>
            <person name="Pangilinan J."/>
            <person name="Andreopoulos W."/>
            <person name="LaButti K."/>
            <person name="Hundley H."/>
            <person name="Na H."/>
            <person name="Kuo A."/>
            <person name="Barry K."/>
            <person name="Lipzen A."/>
            <person name="Henrissat B."/>
            <person name="Riley R."/>
            <person name="Ahrendt S."/>
            <person name="Nagy L.G."/>
            <person name="Grigoriev I.V."/>
            <person name="Martin F."/>
            <person name="Rosso M.N."/>
        </authorList>
    </citation>
    <scope>NUCLEOTIDE SEQUENCE</scope>
    <source>
        <strain evidence="1">CBS 384.51</strain>
    </source>
</reference>
<dbReference type="EMBL" id="MU274913">
    <property type="protein sequence ID" value="KAI0088489.1"/>
    <property type="molecule type" value="Genomic_DNA"/>
</dbReference>